<dbReference type="EMBL" id="JARKIB010000140">
    <property type="protein sequence ID" value="KAJ7733185.1"/>
    <property type="molecule type" value="Genomic_DNA"/>
</dbReference>
<feature type="compositionally biased region" description="Basic and acidic residues" evidence="1">
    <location>
        <begin position="1"/>
        <end position="10"/>
    </location>
</feature>
<dbReference type="AlphaFoldDB" id="A0AAD7I1Y5"/>
<sequence>MVSRAGELRRVGTGLRRGSGGIDEREEREGRGFEGESVDKECISATYTDGDGARGDAMCRRARTSVMPRWRIHLPPPTIPHIANYTPNYTPNLNLKNAPMPAVRTEKAKAAKTNGEIPLRRSRRKEDSTIADATKPRKHSNPEQAGTVGEDSTIADATKPRTRLNTKATTVPAAPKPSRNPLDAKGAGDEEECKRATATATEDPAPRPLPRPRTPDAQADTADTQPEAPSLDSASADPFSMRRRGPLEYQPPLVPPGLIGLRFDLTGEEDPSLDVDSTPAVVCVKREPNIDGLEINLAGEENFLEENPFASGSPCAQSAGPHSHVPSPDQTRPPSRSHTVDTPQHSPAATPPQPPAPPAPPAPAPAPTAPAPQPAPAPEPAHPTPAPAPLLLLRLRLTHPRILHLPLAPTAPAPPPSQATAMTTTRGRRRRRR</sequence>
<gene>
    <name evidence="2" type="ORF">B0H16DRAFT_1732476</name>
</gene>
<comment type="caution">
    <text evidence="2">The sequence shown here is derived from an EMBL/GenBank/DDBJ whole genome shotgun (WGS) entry which is preliminary data.</text>
</comment>
<proteinExistence type="predicted"/>
<feature type="compositionally biased region" description="Pro residues" evidence="1">
    <location>
        <begin position="349"/>
        <end position="388"/>
    </location>
</feature>
<reference evidence="2" key="1">
    <citation type="submission" date="2023-03" db="EMBL/GenBank/DDBJ databases">
        <title>Massive genome expansion in bonnet fungi (Mycena s.s.) driven by repeated elements and novel gene families across ecological guilds.</title>
        <authorList>
            <consortium name="Lawrence Berkeley National Laboratory"/>
            <person name="Harder C.B."/>
            <person name="Miyauchi S."/>
            <person name="Viragh M."/>
            <person name="Kuo A."/>
            <person name="Thoen E."/>
            <person name="Andreopoulos B."/>
            <person name="Lu D."/>
            <person name="Skrede I."/>
            <person name="Drula E."/>
            <person name="Henrissat B."/>
            <person name="Morin E."/>
            <person name="Kohler A."/>
            <person name="Barry K."/>
            <person name="LaButti K."/>
            <person name="Morin E."/>
            <person name="Salamov A."/>
            <person name="Lipzen A."/>
            <person name="Mereny Z."/>
            <person name="Hegedus B."/>
            <person name="Baldrian P."/>
            <person name="Stursova M."/>
            <person name="Weitz H."/>
            <person name="Taylor A."/>
            <person name="Grigoriev I.V."/>
            <person name="Nagy L.G."/>
            <person name="Martin F."/>
            <person name="Kauserud H."/>
        </authorList>
    </citation>
    <scope>NUCLEOTIDE SEQUENCE</scope>
    <source>
        <strain evidence="2">CBHHK182m</strain>
    </source>
</reference>
<organism evidence="2 3">
    <name type="scientific">Mycena metata</name>
    <dbReference type="NCBI Taxonomy" id="1033252"/>
    <lineage>
        <taxon>Eukaryota</taxon>
        <taxon>Fungi</taxon>
        <taxon>Dikarya</taxon>
        <taxon>Basidiomycota</taxon>
        <taxon>Agaricomycotina</taxon>
        <taxon>Agaricomycetes</taxon>
        <taxon>Agaricomycetidae</taxon>
        <taxon>Agaricales</taxon>
        <taxon>Marasmiineae</taxon>
        <taxon>Mycenaceae</taxon>
        <taxon>Mycena</taxon>
    </lineage>
</organism>
<keyword evidence="3" id="KW-1185">Reference proteome</keyword>
<feature type="region of interest" description="Disordered" evidence="1">
    <location>
        <begin position="106"/>
        <end position="255"/>
    </location>
</feature>
<feature type="compositionally biased region" description="Basic and acidic residues" evidence="1">
    <location>
        <begin position="22"/>
        <end position="37"/>
    </location>
</feature>
<feature type="compositionally biased region" description="Polar residues" evidence="1">
    <location>
        <begin position="328"/>
        <end position="342"/>
    </location>
</feature>
<evidence type="ECO:0000313" key="3">
    <source>
        <dbReference type="Proteomes" id="UP001215598"/>
    </source>
</evidence>
<feature type="region of interest" description="Disordered" evidence="1">
    <location>
        <begin position="1"/>
        <end position="37"/>
    </location>
</feature>
<name>A0AAD7I1Y5_9AGAR</name>
<feature type="compositionally biased region" description="Basic and acidic residues" evidence="1">
    <location>
        <begin position="186"/>
        <end position="195"/>
    </location>
</feature>
<protein>
    <submittedName>
        <fullName evidence="2">Uncharacterized protein</fullName>
    </submittedName>
</protein>
<feature type="region of interest" description="Disordered" evidence="1">
    <location>
        <begin position="404"/>
        <end position="433"/>
    </location>
</feature>
<evidence type="ECO:0000313" key="2">
    <source>
        <dbReference type="EMBL" id="KAJ7733185.1"/>
    </source>
</evidence>
<evidence type="ECO:0000256" key="1">
    <source>
        <dbReference type="SAM" id="MobiDB-lite"/>
    </source>
</evidence>
<feature type="region of interest" description="Disordered" evidence="1">
    <location>
        <begin position="304"/>
        <end position="392"/>
    </location>
</feature>
<dbReference type="Proteomes" id="UP001215598">
    <property type="component" value="Unassembled WGS sequence"/>
</dbReference>
<accession>A0AAD7I1Y5</accession>